<dbReference type="AlphaFoldDB" id="A0A183NKM0"/>
<feature type="non-terminal residue" evidence="2">
    <location>
        <position position="1"/>
    </location>
</feature>
<name>A0A183NKM0_9TREM</name>
<feature type="compositionally biased region" description="Low complexity" evidence="1">
    <location>
        <begin position="150"/>
        <end position="175"/>
    </location>
</feature>
<feature type="region of interest" description="Disordered" evidence="1">
    <location>
        <begin position="1"/>
        <end position="61"/>
    </location>
</feature>
<feature type="compositionally biased region" description="Polar residues" evidence="1">
    <location>
        <begin position="1"/>
        <end position="19"/>
    </location>
</feature>
<proteinExistence type="predicted"/>
<dbReference type="EMBL" id="UZAL01003917">
    <property type="protein sequence ID" value="VDO88704.1"/>
    <property type="molecule type" value="Genomic_DNA"/>
</dbReference>
<gene>
    <name evidence="2" type="ORF">SMTD_LOCUS2656</name>
</gene>
<accession>A0A183NKM0</accession>
<organism evidence="2 3">
    <name type="scientific">Schistosoma mattheei</name>
    <dbReference type="NCBI Taxonomy" id="31246"/>
    <lineage>
        <taxon>Eukaryota</taxon>
        <taxon>Metazoa</taxon>
        <taxon>Spiralia</taxon>
        <taxon>Lophotrochozoa</taxon>
        <taxon>Platyhelminthes</taxon>
        <taxon>Trematoda</taxon>
        <taxon>Digenea</taxon>
        <taxon>Strigeidida</taxon>
        <taxon>Schistosomatoidea</taxon>
        <taxon>Schistosomatidae</taxon>
        <taxon>Schistosoma</taxon>
    </lineage>
</organism>
<dbReference type="InterPro" id="IPR047876">
    <property type="entry name" value="SHKBP1/KCTD3"/>
</dbReference>
<dbReference type="Proteomes" id="UP000269396">
    <property type="component" value="Unassembled WGS sequence"/>
</dbReference>
<dbReference type="PANTHER" id="PTHR15859">
    <property type="entry name" value="SETA BINDING PROTEIN 1"/>
    <property type="match status" value="1"/>
</dbReference>
<feature type="compositionally biased region" description="Polar residues" evidence="1">
    <location>
        <begin position="134"/>
        <end position="149"/>
    </location>
</feature>
<protein>
    <submittedName>
        <fullName evidence="2">Uncharacterized protein</fullName>
    </submittedName>
</protein>
<sequence length="353" mass="38781">NDNTVNDTSNRINPLSYNFSHRHPHGSNSRSSSAQGVSHDLLTSPSTSSPLSSSQSDTHQQNNFNANMSAVCSSNRLQSLDISSNIIQSNSSNALRSNLGNEAEGLGDMFTNTQSDIVVLPRTTWLHEDAPGLHNQSDNELCSSNDQTDTNSSENNLNTVTNTNTIDNDVTNNHNSNHRAKNRSSSACRGLQQSVRRYDNECTNCNNNNINMNSCKTSSQNNNTSITDTSTSNNHNSTHKHIIRPIIDVHKHANNPGPYGEREDVLVFVQKLTPQANQLFVRLASTGKSVVRQACPISPFLFNFAIDDILETALMDVSNGGVDLLPRERLLDLEYADDIVLLCDNAQGMQSRI</sequence>
<feature type="compositionally biased region" description="Low complexity" evidence="1">
    <location>
        <begin position="38"/>
        <end position="60"/>
    </location>
</feature>
<evidence type="ECO:0000313" key="3">
    <source>
        <dbReference type="Proteomes" id="UP000269396"/>
    </source>
</evidence>
<dbReference type="PANTHER" id="PTHR15859:SF1">
    <property type="entry name" value="BTB DOMAIN-CONTAINING PROTEIN"/>
    <property type="match status" value="1"/>
</dbReference>
<keyword evidence="3" id="KW-1185">Reference proteome</keyword>
<reference evidence="2 3" key="1">
    <citation type="submission" date="2018-11" db="EMBL/GenBank/DDBJ databases">
        <authorList>
            <consortium name="Pathogen Informatics"/>
        </authorList>
    </citation>
    <scope>NUCLEOTIDE SEQUENCE [LARGE SCALE GENOMIC DNA]</scope>
    <source>
        <strain>Denwood</strain>
        <strain evidence="3">Zambia</strain>
    </source>
</reference>
<dbReference type="STRING" id="31246.A0A183NKM0"/>
<evidence type="ECO:0000313" key="2">
    <source>
        <dbReference type="EMBL" id="VDO88704.1"/>
    </source>
</evidence>
<feature type="compositionally biased region" description="Polar residues" evidence="1">
    <location>
        <begin position="26"/>
        <end position="36"/>
    </location>
</feature>
<feature type="region of interest" description="Disordered" evidence="1">
    <location>
        <begin position="131"/>
        <end position="189"/>
    </location>
</feature>
<evidence type="ECO:0000256" key="1">
    <source>
        <dbReference type="SAM" id="MobiDB-lite"/>
    </source>
</evidence>